<feature type="region of interest" description="Disordered" evidence="1">
    <location>
        <begin position="1"/>
        <end position="61"/>
    </location>
</feature>
<feature type="compositionally biased region" description="Acidic residues" evidence="1">
    <location>
        <begin position="351"/>
        <end position="364"/>
    </location>
</feature>
<dbReference type="Proteomes" id="UP001498398">
    <property type="component" value="Unassembled WGS sequence"/>
</dbReference>
<feature type="compositionally biased region" description="Basic residues" evidence="1">
    <location>
        <begin position="374"/>
        <end position="385"/>
    </location>
</feature>
<dbReference type="EMBL" id="JBANRG010000046">
    <property type="protein sequence ID" value="KAK7445723.1"/>
    <property type="molecule type" value="Genomic_DNA"/>
</dbReference>
<comment type="caution">
    <text evidence="2">The sequence shown here is derived from an EMBL/GenBank/DDBJ whole genome shotgun (WGS) entry which is preliminary data.</text>
</comment>
<protein>
    <submittedName>
        <fullName evidence="2">Uncharacterized protein</fullName>
    </submittedName>
</protein>
<feature type="region of interest" description="Disordered" evidence="1">
    <location>
        <begin position="168"/>
        <end position="392"/>
    </location>
</feature>
<proteinExistence type="predicted"/>
<evidence type="ECO:0000313" key="3">
    <source>
        <dbReference type="Proteomes" id="UP001498398"/>
    </source>
</evidence>
<keyword evidence="3" id="KW-1185">Reference proteome</keyword>
<evidence type="ECO:0000256" key="1">
    <source>
        <dbReference type="SAM" id="MobiDB-lite"/>
    </source>
</evidence>
<feature type="compositionally biased region" description="Basic and acidic residues" evidence="1">
    <location>
        <begin position="28"/>
        <end position="46"/>
    </location>
</feature>
<feature type="region of interest" description="Disordered" evidence="1">
    <location>
        <begin position="397"/>
        <end position="416"/>
    </location>
</feature>
<feature type="compositionally biased region" description="Polar residues" evidence="1">
    <location>
        <begin position="180"/>
        <end position="191"/>
    </location>
</feature>
<accession>A0ABR1J0Z3</accession>
<name>A0ABR1J0Z3_9AGAR</name>
<gene>
    <name evidence="2" type="ORF">VKT23_014718</name>
</gene>
<sequence>MSKPSGLRTRTRSQSISGPIIGIGGDTSKAKTKNDTKSREKEDGKRRTSGRLQPSGHEAPNIDTNALYVPLNAALAIALKTEILDTDIRKQMVPSERVSVIDEAHPHLMEFSRILQQSGLERPANAYRLLLTFWQIATEIPSTLVKDEWLGWRPKLSDVKRDIAKFEPYGPDAQSIHPPMSSSSKNRTSTPLKPALRTRSIRSLESQVGDPLSLSLSEPRVHFTPPSKAKTRATSKGTGNGNNASTPETPTRRLIMDSVMVPRRGSSESPLGVKRKRVGEGEGDSSRNLMLPLVSSSKQIRPKPRPPPKRPRLASTTQTQGENNDEGGPNSDSDAEDEDEVQDALAGLIDTDVDSVIDDGDDNEMLSPRTVIPKGKRKTRTRTRTRTSAASVQDALLPGPSRSMRFGTSGSGSRPMGVASNVDSGVDGAQSEHPSNPFFDDTPHKLSFRCLTCVSHGDKNCTFSGWNERCNNCKLKKRGNCTFKYSSVKEDKEAARESSWGTVDDYRSLLTQTLTLDSAARAAAQSARTLFEARDREVNEIRGLLERDLKDFEGDLGFLDEVVDGFGSDEEGPVGVGGLLKGMIEWVKGRGGGGGHGE</sequence>
<reference evidence="2 3" key="1">
    <citation type="submission" date="2024-01" db="EMBL/GenBank/DDBJ databases">
        <title>A draft genome for the cacao thread blight pathogen Marasmiellus scandens.</title>
        <authorList>
            <person name="Baruah I.K."/>
            <person name="Leung J."/>
            <person name="Bukari Y."/>
            <person name="Amoako-Attah I."/>
            <person name="Meinhardt L.W."/>
            <person name="Bailey B.A."/>
            <person name="Cohen S.P."/>
        </authorList>
    </citation>
    <scope>NUCLEOTIDE SEQUENCE [LARGE SCALE GENOMIC DNA]</scope>
    <source>
        <strain evidence="2 3">GH-19</strain>
    </source>
</reference>
<feature type="compositionally biased region" description="Acidic residues" evidence="1">
    <location>
        <begin position="333"/>
        <end position="342"/>
    </location>
</feature>
<organism evidence="2 3">
    <name type="scientific">Marasmiellus scandens</name>
    <dbReference type="NCBI Taxonomy" id="2682957"/>
    <lineage>
        <taxon>Eukaryota</taxon>
        <taxon>Fungi</taxon>
        <taxon>Dikarya</taxon>
        <taxon>Basidiomycota</taxon>
        <taxon>Agaricomycotina</taxon>
        <taxon>Agaricomycetes</taxon>
        <taxon>Agaricomycetidae</taxon>
        <taxon>Agaricales</taxon>
        <taxon>Marasmiineae</taxon>
        <taxon>Omphalotaceae</taxon>
        <taxon>Marasmiellus</taxon>
    </lineage>
</organism>
<feature type="compositionally biased region" description="Basic residues" evidence="1">
    <location>
        <begin position="300"/>
        <end position="312"/>
    </location>
</feature>
<feature type="compositionally biased region" description="Polar residues" evidence="1">
    <location>
        <begin position="232"/>
        <end position="249"/>
    </location>
</feature>
<evidence type="ECO:0000313" key="2">
    <source>
        <dbReference type="EMBL" id="KAK7445723.1"/>
    </source>
</evidence>